<dbReference type="AlphaFoldDB" id="A0A223NQN5"/>
<reference evidence="1 2" key="1">
    <citation type="submission" date="2017-08" db="EMBL/GenBank/DDBJ databases">
        <title>Complete genome sequence of Mucilaginibacter sp. strain BJC16-A31.</title>
        <authorList>
            <consortium name="Henan University of Science and Technology"/>
            <person name="You X."/>
        </authorList>
    </citation>
    <scope>NUCLEOTIDE SEQUENCE [LARGE SCALE GENOMIC DNA]</scope>
    <source>
        <strain evidence="1 2">BJC16-A31</strain>
    </source>
</reference>
<name>A0A223NQN5_9SPHI</name>
<dbReference type="KEGG" id="muc:MuYL_0322"/>
<dbReference type="Proteomes" id="UP000215002">
    <property type="component" value="Chromosome"/>
</dbReference>
<keyword evidence="2" id="KW-1185">Reference proteome</keyword>
<evidence type="ECO:0008006" key="3">
    <source>
        <dbReference type="Google" id="ProtNLM"/>
    </source>
</evidence>
<gene>
    <name evidence="1" type="ORF">MuYL_0322</name>
</gene>
<dbReference type="OrthoDB" id="886726at2"/>
<evidence type="ECO:0000313" key="2">
    <source>
        <dbReference type="Proteomes" id="UP000215002"/>
    </source>
</evidence>
<protein>
    <recommendedName>
        <fullName evidence="3">Zinc-finger domain-containing protein</fullName>
    </recommendedName>
</protein>
<sequence>MSYFKRVIYNCKQATLLIEKKSAGRLSLRESFELRVHLLGCSFCRIYKKQSGVINEMVQQLFRSSMQADKKLDDNFKKDLQLKIEEELNKN</sequence>
<evidence type="ECO:0000313" key="1">
    <source>
        <dbReference type="EMBL" id="ASU32225.1"/>
    </source>
</evidence>
<dbReference type="EMBL" id="CP022743">
    <property type="protein sequence ID" value="ASU32225.1"/>
    <property type="molecule type" value="Genomic_DNA"/>
</dbReference>
<dbReference type="RefSeq" id="WP_094568853.1">
    <property type="nucleotide sequence ID" value="NZ_CP022743.1"/>
</dbReference>
<accession>A0A223NQN5</accession>
<organism evidence="1 2">
    <name type="scientific">Mucilaginibacter xinganensis</name>
    <dbReference type="NCBI Taxonomy" id="1234841"/>
    <lineage>
        <taxon>Bacteria</taxon>
        <taxon>Pseudomonadati</taxon>
        <taxon>Bacteroidota</taxon>
        <taxon>Sphingobacteriia</taxon>
        <taxon>Sphingobacteriales</taxon>
        <taxon>Sphingobacteriaceae</taxon>
        <taxon>Mucilaginibacter</taxon>
    </lineage>
</organism>
<proteinExistence type="predicted"/>